<dbReference type="CDD" id="cd00090">
    <property type="entry name" value="HTH_ARSR"/>
    <property type="match status" value="1"/>
</dbReference>
<comment type="caution">
    <text evidence="1">The sequence shown here is derived from an EMBL/GenBank/DDBJ whole genome shotgun (WGS) entry which is preliminary data.</text>
</comment>
<evidence type="ECO:0000313" key="2">
    <source>
        <dbReference type="Proteomes" id="UP000294028"/>
    </source>
</evidence>
<evidence type="ECO:0000313" key="1">
    <source>
        <dbReference type="EMBL" id="RYJ08759.1"/>
    </source>
</evidence>
<dbReference type="Proteomes" id="UP000294028">
    <property type="component" value="Unassembled WGS sequence"/>
</dbReference>
<reference evidence="1 2" key="1">
    <citation type="submission" date="2018-12" db="EMBL/GenBank/DDBJ databases">
        <title>Genome analysis provides insights into bioremediation potentialities of Halogeometricum borinquense strain N11.</title>
        <authorList>
            <person name="Najjari A."/>
            <person name="Youssef N."/>
            <person name="Fhoula I."/>
            <person name="Ben Dhia O."/>
            <person name="Mahjoubi M."/>
            <person name="Ouzari H.I."/>
            <person name="Cherif A."/>
        </authorList>
    </citation>
    <scope>NUCLEOTIDE SEQUENCE [LARGE SCALE GENOMIC DNA]</scope>
    <source>
        <strain evidence="1 2">N11</strain>
    </source>
</reference>
<name>A0A482T9X2_9EURY</name>
<dbReference type="InterPro" id="IPR036390">
    <property type="entry name" value="WH_DNA-bd_sf"/>
</dbReference>
<dbReference type="AlphaFoldDB" id="A0A482T9X2"/>
<dbReference type="EMBL" id="RZHH01000003">
    <property type="protein sequence ID" value="RYJ08759.1"/>
    <property type="molecule type" value="Genomic_DNA"/>
</dbReference>
<dbReference type="GeneID" id="9989016"/>
<dbReference type="InterPro" id="IPR036388">
    <property type="entry name" value="WH-like_DNA-bd_sf"/>
</dbReference>
<dbReference type="Pfam" id="PF12840">
    <property type="entry name" value="HTH_20"/>
    <property type="match status" value="1"/>
</dbReference>
<proteinExistence type="predicted"/>
<dbReference type="InterPro" id="IPR011991">
    <property type="entry name" value="ArsR-like_HTH"/>
</dbReference>
<organism evidence="1 2">
    <name type="scientific">Halogeometricum borinquense</name>
    <dbReference type="NCBI Taxonomy" id="60847"/>
    <lineage>
        <taxon>Archaea</taxon>
        <taxon>Methanobacteriati</taxon>
        <taxon>Methanobacteriota</taxon>
        <taxon>Stenosarchaea group</taxon>
        <taxon>Halobacteria</taxon>
        <taxon>Halobacteriales</taxon>
        <taxon>Haloferacaceae</taxon>
        <taxon>Halogeometricum</taxon>
    </lineage>
</organism>
<sequence>MVQSAARFANRQSAESETVVRNEDAVQDLLDAFNDAGCRAILDATSGEALSASEVSEACDLPLSTTYRKLDQLTDAGLLEERTRIRRSGKHASEYARLVEDMVISLDECGEMELRVSLREDTEQLSAATLPGVHAGAGSRN</sequence>
<dbReference type="Gene3D" id="1.10.10.10">
    <property type="entry name" value="Winged helix-like DNA-binding domain superfamily/Winged helix DNA-binding domain"/>
    <property type="match status" value="1"/>
</dbReference>
<dbReference type="RefSeq" id="WP_006056027.1">
    <property type="nucleotide sequence ID" value="NZ_RZHH01000003.1"/>
</dbReference>
<dbReference type="SUPFAM" id="SSF46785">
    <property type="entry name" value="Winged helix' DNA-binding domain"/>
    <property type="match status" value="1"/>
</dbReference>
<protein>
    <submittedName>
        <fullName evidence="1">ArsR family transcriptional regulator</fullName>
    </submittedName>
</protein>
<accession>A0A482T9X2</accession>
<gene>
    <name evidence="1" type="ORF">ELS19_18995</name>
</gene>